<feature type="transmembrane region" description="Helical" evidence="1">
    <location>
        <begin position="267"/>
        <end position="287"/>
    </location>
</feature>
<feature type="transmembrane region" description="Helical" evidence="1">
    <location>
        <begin position="235"/>
        <end position="252"/>
    </location>
</feature>
<evidence type="ECO:0008006" key="4">
    <source>
        <dbReference type="Google" id="ProtNLM"/>
    </source>
</evidence>
<feature type="transmembrane region" description="Helical" evidence="1">
    <location>
        <begin position="140"/>
        <end position="160"/>
    </location>
</feature>
<feature type="transmembrane region" description="Helical" evidence="1">
    <location>
        <begin position="408"/>
        <end position="426"/>
    </location>
</feature>
<protein>
    <recommendedName>
        <fullName evidence="4">Glycosyltransferase RgtA/B/C/D-like domain-containing protein</fullName>
    </recommendedName>
</protein>
<evidence type="ECO:0000313" key="2">
    <source>
        <dbReference type="EMBL" id="MYM55437.1"/>
    </source>
</evidence>
<feature type="transmembrane region" description="Helical" evidence="1">
    <location>
        <begin position="385"/>
        <end position="402"/>
    </location>
</feature>
<evidence type="ECO:0000313" key="3">
    <source>
        <dbReference type="Proteomes" id="UP000479043"/>
    </source>
</evidence>
<feature type="transmembrane region" description="Helical" evidence="1">
    <location>
        <begin position="299"/>
        <end position="317"/>
    </location>
</feature>
<reference evidence="2 3" key="1">
    <citation type="submission" date="2020-01" db="EMBL/GenBank/DDBJ databases">
        <authorList>
            <person name="Chen S."/>
        </authorList>
    </citation>
    <scope>NUCLEOTIDE SEQUENCE [LARGE SCALE GENOMIC DNA]</scope>
    <source>
        <strain evidence="2 3">GS-10</strain>
    </source>
</reference>
<feature type="transmembrane region" description="Helical" evidence="1">
    <location>
        <begin position="109"/>
        <end position="128"/>
    </location>
</feature>
<evidence type="ECO:0000256" key="1">
    <source>
        <dbReference type="SAM" id="Phobius"/>
    </source>
</evidence>
<sequence length="609" mass="65515">MTLKPDPNGDLTGSRFTYRLAFLVALLIYTMLHWQGLGDLFTYLTLPDNDDAMRLVQVQDLLAGQGWFDMVQHRAMPPDGLSLHWSRLVDLPLAGLTLFFQQFTAPDRALALTAALWPALLFVAYLAIVGRVASRVFGTIAASFAVVAAAATPGLSFSIFPPGRVDHHSVQVICMALVISALILPGRPVLRGVMGGLVAAVSLAVGLETIVVLALAGVVLTVQHVLDHPGATDRLVGYGIALGGAAPLLFMIQTDPALWAVPRCDQLSPPVLGITSAAMAFALITYLSRETVRSKRARGAMAAVMIVAILAGLWPMLSPCREGPFSMLPPEVRHLILSRITESLSVVRMFERNPGFATQLVLPLALVSALLIWQLIGSARGARSAVSVLLVFTLLGLAGLFYQIRVMIWGLAVLPLGFGAAMAWAVGRDWGGWRWAKAALLPVVGILVIYPHVFTQSPLFAAALIGENQPVNGKLASADQNCSRRDKFDGLQDIEPMAVLAPLNLGTKILLYTPHSIFAAPYHRAPEAYWNGTLAFSGSDMDMARRLRTTRADYVLVCDGEVYGKADSIGSRLARGEVPAWLQPVDTGGGPIRLMRVDRARLAPFVNGS</sequence>
<dbReference type="AlphaFoldDB" id="A0A6L8LHE2"/>
<keyword evidence="3" id="KW-1185">Reference proteome</keyword>
<organism evidence="2 3">
    <name type="scientific">Thalassovita mangrovi</name>
    <dbReference type="NCBI Taxonomy" id="2692236"/>
    <lineage>
        <taxon>Bacteria</taxon>
        <taxon>Pseudomonadati</taxon>
        <taxon>Pseudomonadota</taxon>
        <taxon>Alphaproteobacteria</taxon>
        <taxon>Rhodobacterales</taxon>
        <taxon>Roseobacteraceae</taxon>
        <taxon>Thalassovita</taxon>
    </lineage>
</organism>
<keyword evidence="1" id="KW-0472">Membrane</keyword>
<dbReference type="EMBL" id="WWEN01000003">
    <property type="protein sequence ID" value="MYM55437.1"/>
    <property type="molecule type" value="Genomic_DNA"/>
</dbReference>
<feature type="transmembrane region" description="Helical" evidence="1">
    <location>
        <begin position="438"/>
        <end position="454"/>
    </location>
</feature>
<proteinExistence type="predicted"/>
<feature type="transmembrane region" description="Helical" evidence="1">
    <location>
        <begin position="16"/>
        <end position="34"/>
    </location>
</feature>
<keyword evidence="1" id="KW-0812">Transmembrane</keyword>
<dbReference type="Proteomes" id="UP000479043">
    <property type="component" value="Unassembled WGS sequence"/>
</dbReference>
<feature type="transmembrane region" description="Helical" evidence="1">
    <location>
        <begin position="196"/>
        <end position="223"/>
    </location>
</feature>
<feature type="transmembrane region" description="Helical" evidence="1">
    <location>
        <begin position="356"/>
        <end position="373"/>
    </location>
</feature>
<name>A0A6L8LHE2_9RHOB</name>
<keyword evidence="1" id="KW-1133">Transmembrane helix</keyword>
<dbReference type="RefSeq" id="WP_160973130.1">
    <property type="nucleotide sequence ID" value="NZ_WWEN01000003.1"/>
</dbReference>
<accession>A0A6L8LHE2</accession>
<comment type="caution">
    <text evidence="2">The sequence shown here is derived from an EMBL/GenBank/DDBJ whole genome shotgun (WGS) entry which is preliminary data.</text>
</comment>
<gene>
    <name evidence="2" type="ORF">GR167_08975</name>
</gene>